<dbReference type="InterPro" id="IPR043502">
    <property type="entry name" value="DNA/RNA_pol_sf"/>
</dbReference>
<sequence length="3989" mass="453550">MRIDTTIEETKEKIFQKIKEKYDPVFRCGCRMMTKIKTRPRKGSTKTVSTDDYSRALYVEIGPKFYSDYEGPVYREIPLEIMEDTEELCTNSYTVGRKQGWTICCCSCHKSICFTKAEVKKKWTYDPMGCPLEIVPPVQPRYTGKCDKPVDTLYTPSGLKFGKRPRQCTGKDITLKLPHPRGGRTTVTRTIPKYGDCNGIDISGIFVKVGGQVFSDYEGLVYHRLPIEQCKKTKGSNTRINKLGVVYGTDGKKYKIGVRANEVICWRRNWQLKQEYKIWQTEPLGVPLWVKTCNDTDKNPATNTNDRLQKGKLQNKPKESEPDVKKKPGPDAVIVSEGKKYHVKYKGKVKGPNTKEGLYHKKTKPEDSKKRLEKALLAWAVLAVLLPVCACNITQWNLADQYSHNNIHRAMFERKINRSIHGIWPQQICKGIPRPMITDAQAKQIYGMMDASPKTNYTCCQLQRHEWNKHGWCNWFNVQPWVETMNYFNKRIQHQIGQECAVTCRYNQTSQLNIVLQARSTPTATTGCKQRAPYSFAGVVRKTKCKLPVEVEELLESMDLTDPDVDTWQETIVDSVTHYAELNRNVMEEVVEKLSSALERAQKRIRKLKKFFSSAYMTQETMKKVYCDTYQVFGQYIRVNNCLPLGLPSGSRFIAKNLISTDSYRDSRLIPKLGHHLDAAIILSLVALSDFAPETASFIYLGCHYFIPSTRHRGISTEGLAVAINLTRTERPEDVIPTSIYVAGEWVCVKPSWWPYSAEIGLFFSGAVELIEMITWGLHELLTIWNEATAVAFLCFLIKAIRGNLTQGLIILVLLSSTEARYNKRPIHRPVWEILKTRQLKGVLSGPQAVIQIDSTKTPGEDKIVLTDQYATTTFHKLGNTWSFSVTHYTTLTEFDYCVQVIGRIEFFCTMVGSPPQTNMVRPYEMKCLCGRLHYQSQTGKNVLTAKKTLESKCINRWIGKITCVCREVNMTFLHNYIEQRESKGCPGTLLVDGKYKNKCTYGSGTNCIEPKPMYLQQNQYSKIKTCFWCSYEFKNGNFSPLTGPLGWCSIDNKEYKLTKRRACNLDGVQIGTGEIECTIGQTTVKTKNINVSLIAPMPCWPITVNSQGPPSPKSCTYKFAKTHKNKFYDIKDEFWGQYMLKDEYQYWFDLKSSDHYIGGVVKYLPLVMVVLLGGKLAAWLLTAYYLITTVESAQINTVNNITMLLSPILAIDLESVLVVTIILSLVKDLQSRSLVIGAYSVIKGKILVPTMLIIAWLAEKAMAQTHMKQVEEEKTVVTLVVSYCVMSATIHEDVGGLVALIVMGIAWVTQSFSTDLTIYLILAWVLLSVLLYLLLRKRKEKVYIGPLLCLLISTQLATITTRIFQIASTIVMRLGPVSVDYLYIFSLAYIFYLAYLCAHGGVETDFFSVILDSILLAKVILVMSLDCTSYFISNVCSEVVRFKIISRGIEPDLPEGNYNLDIEKLEATKNYVRPYSKKKPLSELRDIVYIIARSILLTAMGKFWYPFIMIDLFLSIFLSAHKTVLKEVTASKNSLAIIVASLAQVTMIIKNPLLTKFEKMAQTMTVIRREILKHEVQNPIIREWYYDKESIHRRVQAFIVKVLGKENAIFCQNCEGTNIFPCRLCGAQEPRIRCGWTLKDLELTKLSSTEKTPGSERRYKPTNIQFDWQGVPIQLKMFIQKLPILATRQNLILVGTLGYEVETLKQAGWVLRGPTFIPKIVETMEAENSVWQKLQLFFGKTPCGSTPRNPTRVPQCLMKIRRGFEHGWAYSHAGGISSVEHVTGKNSIFISDPAGQGSFRVVTSNSKTDETEYGVKTDLATTEGARCIVYNPEAPSISGTKGAVVHLRKCGSEFKCVTVDGTPAYYNLNNLKGWSGLPIFDMSTGKIVGRVKAGVNLDSATEIVGGTTTVTPECCDLETIVSQLEKMERGIFKSVTLATGAGKTTELPRRLLERVGTHKRVLVLIPLRAAAISVHKYMQTKYPHINFNLRVGELKQGDMNTGITYASYGYMCQMEMPKVREMVATYSYIFLDEYHCATPEQLAIISKIHRVADKARVIAMTATPVGLVASKGQKFEIKEEELPEALRGENLGENYIELAGLKVKRTILKENTLMFVPTRKQAEEVSKKLKQEGYNSGFYYSGLEPKNIMDTTAREPYIVVATNAIESGITLPNLTNVIDTCLKCEKRVRIQNQSPCIITGLKKMAITPGEAAQRRGRVGRTKPGNYYRAPVPIQGEVDYHFNLLQAQLYGLPDGINITSQFRKMNTEWGLYEEDRVLLTQLEVCNNYLLSEELTQLTKNLLARTTHPEKIQIAYNCFETPVPYVFPEIKNGEVSNVYPDYNLISYKMLKDQPPYYFYATEEEDLAVDLQNMQWPAHNLEQTGETIKALEKMQKLSKTEAVLVGGLLGYIGYKSLEKRHKPFVETVYIYNIEKTEDTSLMQIMPDDIKVTEAEEADLCNNDFNKINEHFKVWVDKMVKFTQNTTMSTNIDKVDWIKNGRSFWTKLVEYLYKHESEITKYGGWGLHTALHNSISARLGNEVATAVVILKWLAFGGVEAADYARQAAVDVIVYYVINTPKYEGDDEAMNRGRRYVATVLASALAKYVYDNGTSDVHSLIEPIISYLPYASAMLQWFRPNQMESVIVTGNLVYKLFLSLKTGKNKSLVGMTISSGMELYTMNPISLCVSLVLGVGAIAAHTILEQSEGKRTLLMKLFVKNFLDQAATDELCKADPEVILSCIFELLHTAANPLRVVLQLYLHFYKKMAPEKILSMMSGKNILVLIVLECLEIMELDKESKLKTLSNNYLLDWLGKFVEKFVSTSKKCIKNFFLPAPFACNIYKQDDRVSVDLTNVVRAEHTCTCGATTIVFKRDTNWEVIQKKGSRWCRNYSKTNILRDMNLTEFFDTQNNIVEKTVVEKGLKWLQVRGQQILIDQENKAVVGCTSPTLTYKDISMIQKGSVEGWKVGDYTRGLFTDNGTMLERNEAYFSTGAIYFYPIDKVQACTRLMTIDNLNTIAQTINKKKLPLVPCPKDWLVTWYSESIVTDCHGVIRPCFGETVYCPGDLCHKTHQLGQNIDTETEVEEYFLAPDEFEVPLGRHKIAGHTIAVTHDPREAAAKLGYGQGEIPGNQIKPLTCEMIAVTDCIKKPTVALVGSVDRMSANSKFLLKTRYNIIQPIRLSELNSSKLKIFIGQEKLEGFDICTKYLTTKQLKKGKIKSETITLETYNQAKIKEVMIPPYHQEQEPVLVDEDRKGEMYHHIGCKERIFKYLKDKGYHKIAKTREGYMVKLSWQGESLLQRTIEPLIREQILKSPMKKLKNVHYKEPKIVAAGGWEPLECSTYLGMIPCKRKLSYTGLDAYKKLREMKTNQRNKTGYNNLDSKEWIKTKLTQAPSLQLKHLACIGKVEKGVYKEKYNYNIYNKKISAFMQDIGINLSKLPITRAQCGTNSLHEAIKQKIDKEPNQQNEDLHGELYDIFVYHADRSKHHTFKEVDWQTLEKGINRKGAAGFFEKNSIGEYLTIEGKKHIEQVIKEIKKGNLTKYYETAIPKNEKRDITEELLANEDIEKKPRVIQYPEARHRLAITKVLYQWVKQDPLVIPGYEGKTPLFTVFNKVYEEWKTFSKPAIVSFDTKAWDTQVTPGDLDLVARIQKWYYKKEYHKFIDTITEQMKETLVITEDGHVFLRKGQRGSGQPDTSAGNSILNSLTMIWAFCHANNVNPKNFFKLARIHVCGDDGFIITEEKLARKFSEEGPRLLEEAGKPQKLLTDNLMSMSTNFSDLEFCSHTPIKVRLNSGATTYMAGRDTSIILSKLATKLDETGFRSSEGYENQVAFCFLLMYPWNPLVRRICLYILSTTHVEKVNLDSPILYQYRGDPIGAFRDVYSFNIRDIERAEMTKLSSLNLNMTILGIWGKKTTQRALDRCIDLAIMGSPVTADRAVERKTGFIYAPNGGHVVQGKHYEKLHMPHSTTPVERYSEGPIKHILYKLKILFML</sequence>
<evidence type="ECO:0000256" key="51">
    <source>
        <dbReference type="PROSITE-ProRule" id="PRU01224"/>
    </source>
</evidence>
<feature type="domain" description="Peptidase C53" evidence="60">
    <location>
        <begin position="130"/>
        <end position="293"/>
    </location>
</feature>
<dbReference type="PROSITE" id="PS00531">
    <property type="entry name" value="RNASE_T2_2"/>
    <property type="match status" value="1"/>
</dbReference>
<dbReference type="SUPFAM" id="SSF56672">
    <property type="entry name" value="DNA/RNA polymerases"/>
    <property type="match status" value="1"/>
</dbReference>
<evidence type="ECO:0000256" key="35">
    <source>
        <dbReference type="ARBA" id="ARBA00023134"/>
    </source>
</evidence>
<evidence type="ECO:0000256" key="20">
    <source>
        <dbReference type="ARBA" id="ARBA00022741"/>
    </source>
</evidence>
<organism evidence="61 62">
    <name type="scientific">Rodent pestivirus</name>
    <dbReference type="NCBI Taxonomy" id="2050021"/>
    <lineage>
        <taxon>Viruses</taxon>
        <taxon>Riboviria</taxon>
        <taxon>Orthornavirae</taxon>
        <taxon>Kitrinoviricota</taxon>
        <taxon>Flasuviricetes</taxon>
        <taxon>Amarillovirales</taxon>
        <taxon>Flaviviridae</taxon>
        <taxon>Pestivirus</taxon>
    </lineage>
</organism>
<feature type="site" description="Cleavage; by autolysis" evidence="51">
    <location>
        <begin position="293"/>
        <end position="294"/>
    </location>
</feature>
<comment type="similarity">
    <text evidence="5">Belongs to the pestivirus polyprotein family.</text>
</comment>
<dbReference type="InterPro" id="IPR027417">
    <property type="entry name" value="P-loop_NTPase"/>
</dbReference>
<dbReference type="InterPro" id="IPR014001">
    <property type="entry name" value="Helicase_ATP-bd"/>
</dbReference>
<evidence type="ECO:0000256" key="14">
    <source>
        <dbReference type="ARBA" id="ARBA00022632"/>
    </source>
</evidence>
<dbReference type="KEGG" id="vg:80541143"/>
<evidence type="ECO:0000256" key="30">
    <source>
        <dbReference type="ARBA" id="ARBA00022953"/>
    </source>
</evidence>
<dbReference type="GO" id="GO:0039520">
    <property type="term" value="P:symbiont-mediated activation of host autophagy"/>
    <property type="evidence" value="ECO:0007669"/>
    <property type="project" value="UniProtKB-KW"/>
</dbReference>
<keyword evidence="62" id="KW-1185">Reference proteome</keyword>
<dbReference type="InterPro" id="IPR049486">
    <property type="entry name" value="NS3-hel_C_flaviviridae"/>
</dbReference>
<feature type="transmembrane region" description="Helical" evidence="54">
    <location>
        <begin position="1317"/>
        <end position="1336"/>
    </location>
</feature>
<dbReference type="InterPro" id="IPR022120">
    <property type="entry name" value="NS2"/>
</dbReference>
<protein>
    <recommendedName>
        <fullName evidence="6">Genome polyprotein</fullName>
    </recommendedName>
</protein>
<evidence type="ECO:0000256" key="2">
    <source>
        <dbReference type="ARBA" id="ARBA00004192"/>
    </source>
</evidence>
<feature type="active site" description="Charge relay system; for serine protease NS3 activity" evidence="50">
    <location>
        <position position="1876"/>
    </location>
</feature>
<evidence type="ECO:0000256" key="6">
    <source>
        <dbReference type="ARBA" id="ARBA00020107"/>
    </source>
</evidence>
<dbReference type="InterPro" id="IPR036430">
    <property type="entry name" value="RNase_T2-like_sf"/>
</dbReference>
<dbReference type="Pfam" id="PF12387">
    <property type="entry name" value="Peptidase_C74"/>
    <property type="match status" value="1"/>
</dbReference>
<dbReference type="GO" id="GO:0015267">
    <property type="term" value="F:channel activity"/>
    <property type="evidence" value="ECO:0007669"/>
    <property type="project" value="UniProtKB-KW"/>
</dbReference>
<evidence type="ECO:0000256" key="23">
    <source>
        <dbReference type="ARBA" id="ARBA00022806"/>
    </source>
</evidence>
<feature type="domain" description="Helicase C-terminal" evidence="57">
    <location>
        <begin position="2103"/>
        <end position="2266"/>
    </location>
</feature>
<comment type="function">
    <text evidence="46">Packages viral RNA to form a viral nucleocapsid and thereby protects viral RNA. Also plays a role in transcription regulation. Protects the incoming virus against IFN-induced effectors.</text>
</comment>
<dbReference type="SUPFAM" id="SSF55895">
    <property type="entry name" value="Ribonuclease Rh-like"/>
    <property type="match status" value="1"/>
</dbReference>
<keyword evidence="42" id="KW-0407">Ion channel</keyword>
<evidence type="ECO:0000256" key="39">
    <source>
        <dbReference type="ARBA" id="ARBA00023200"/>
    </source>
</evidence>
<dbReference type="InterPro" id="IPR002166">
    <property type="entry name" value="RNA_pol_HCV"/>
</dbReference>
<evidence type="ECO:0000256" key="48">
    <source>
        <dbReference type="ARBA" id="ARBA00047631"/>
    </source>
</evidence>
<keyword evidence="52" id="KW-0175">Coiled coil</keyword>
<dbReference type="GO" id="GO:0033897">
    <property type="term" value="F:ribonuclease T2 activity"/>
    <property type="evidence" value="ECO:0007669"/>
    <property type="project" value="InterPro"/>
</dbReference>
<evidence type="ECO:0000259" key="60">
    <source>
        <dbReference type="PROSITE" id="PS51876"/>
    </source>
</evidence>
<dbReference type="Gene3D" id="3.40.50.300">
    <property type="entry name" value="P-loop containing nucleotide triphosphate hydrolases"/>
    <property type="match status" value="2"/>
</dbReference>
<dbReference type="CDD" id="cd23201">
    <property type="entry name" value="Pestivirus_RdRp"/>
    <property type="match status" value="1"/>
</dbReference>
<evidence type="ECO:0000256" key="46">
    <source>
        <dbReference type="ARBA" id="ARBA00034097"/>
    </source>
</evidence>
<evidence type="ECO:0000313" key="62">
    <source>
        <dbReference type="Proteomes" id="UP001161443"/>
    </source>
</evidence>
<dbReference type="Pfam" id="PF00998">
    <property type="entry name" value="RdRP_3"/>
    <property type="match status" value="1"/>
</dbReference>
<evidence type="ECO:0000256" key="7">
    <source>
        <dbReference type="ARBA" id="ARBA00022448"/>
    </source>
</evidence>
<evidence type="ECO:0000256" key="5">
    <source>
        <dbReference type="ARBA" id="ARBA00010133"/>
    </source>
</evidence>
<comment type="function">
    <text evidence="44">Acts as a cofactor for the NS3 protease activity.</text>
</comment>
<evidence type="ECO:0000256" key="47">
    <source>
        <dbReference type="ARBA" id="ARBA00046377"/>
    </source>
</evidence>
<dbReference type="Gene3D" id="2.60.40.4200">
    <property type="entry name" value="Pestivirus envelope glycoprotein E2, C-terminal domain"/>
    <property type="match status" value="1"/>
</dbReference>
<evidence type="ECO:0000256" key="26">
    <source>
        <dbReference type="ARBA" id="ARBA00022840"/>
    </source>
</evidence>
<accession>A0A2H4N061</accession>
<proteinExistence type="inferred from homology"/>
<keyword evidence="39" id="KW-1035">Host cytoplasm</keyword>
<keyword evidence="18" id="KW-0548">Nucleotidyltransferase</keyword>
<dbReference type="GO" id="GO:0006508">
    <property type="term" value="P:proteolysis"/>
    <property type="evidence" value="ECO:0007669"/>
    <property type="project" value="UniProtKB-KW"/>
</dbReference>
<keyword evidence="8 51" id="KW-1113">Inhibition of host RLR pathway by virus</keyword>
<keyword evidence="40" id="KW-0899">Viral immunoevasion</keyword>
<evidence type="ECO:0000256" key="34">
    <source>
        <dbReference type="ARBA" id="ARBA00023065"/>
    </source>
</evidence>
<dbReference type="InterPro" id="IPR042311">
    <property type="entry name" value="Pestivirus_E2_D"/>
</dbReference>
<evidence type="ECO:0000313" key="61">
    <source>
        <dbReference type="EMBL" id="ATP66855.1"/>
    </source>
</evidence>
<evidence type="ECO:0000256" key="28">
    <source>
        <dbReference type="ARBA" id="ARBA00022870"/>
    </source>
</evidence>
<dbReference type="PROSITE" id="PS51876">
    <property type="entry name" value="PV_NPRO"/>
    <property type="match status" value="2"/>
</dbReference>
<evidence type="ECO:0000256" key="24">
    <source>
        <dbReference type="ARBA" id="ARBA00022807"/>
    </source>
</evidence>
<evidence type="ECO:0000259" key="58">
    <source>
        <dbReference type="PROSITE" id="PS51535"/>
    </source>
</evidence>
<keyword evidence="21 50" id="KW-0378">Hydrolase</keyword>
<feature type="active site" description="Charge relay system; for serine protease NS3 activity" evidence="50">
    <location>
        <position position="1819"/>
    </location>
</feature>
<dbReference type="InterPro" id="IPR033130">
    <property type="entry name" value="RNase_T2_His_AS_2"/>
</dbReference>
<dbReference type="PROSITE" id="PS51194">
    <property type="entry name" value="HELICASE_CTER"/>
    <property type="match status" value="1"/>
</dbReference>
<dbReference type="Gene3D" id="3.90.730.10">
    <property type="entry name" value="Ribonuclease T2-like"/>
    <property type="match status" value="1"/>
</dbReference>
<dbReference type="GO" id="GO:0004197">
    <property type="term" value="F:cysteine-type endopeptidase activity"/>
    <property type="evidence" value="ECO:0007669"/>
    <property type="project" value="UniProtKB-UniRule"/>
</dbReference>
<dbReference type="PROSITE" id="PS51535">
    <property type="entry name" value="PESTIVIRUS_NS3PRO"/>
    <property type="match status" value="1"/>
</dbReference>
<evidence type="ECO:0000256" key="29">
    <source>
        <dbReference type="ARBA" id="ARBA00022931"/>
    </source>
</evidence>
<comment type="subcellular location">
    <subcellularLocation>
        <location evidence="2">Host cytoplasm</location>
    </subcellularLocation>
    <subcellularLocation>
        <location evidence="3">Host membrane</location>
        <topology evidence="3">Peripheral membrane protein</topology>
    </subcellularLocation>
    <subcellularLocation>
        <location evidence="4">Virion membrane</location>
        <topology evidence="4">Peripheral membrane protein</topology>
    </subcellularLocation>
</comment>
<comment type="catalytic activity">
    <reaction evidence="1">
        <text>Leu is conserved at position P1 for all four cleavage sites. Alanine is found at position P1' of the NS4A-NS4B cleavage site, whereas serine is found at position P1' of the NS3-NS4A, NS4B-NS5A and NS5A-NS5B cleavage sites.</text>
        <dbReference type="EC" id="3.4.21.113"/>
    </reaction>
</comment>
<keyword evidence="35" id="KW-0342">GTP-binding</keyword>
<keyword evidence="28" id="KW-1043">Host membrane</keyword>
<dbReference type="GO" id="GO:0039694">
    <property type="term" value="P:viral RNA genome replication"/>
    <property type="evidence" value="ECO:0007669"/>
    <property type="project" value="InterPro"/>
</dbReference>
<evidence type="ECO:0000256" key="32">
    <source>
        <dbReference type="ARBA" id="ARBA00023039"/>
    </source>
</evidence>
<dbReference type="InterPro" id="IPR001650">
    <property type="entry name" value="Helicase_C-like"/>
</dbReference>
<evidence type="ECO:0000256" key="15">
    <source>
        <dbReference type="ARBA" id="ARBA00022670"/>
    </source>
</evidence>
<dbReference type="InterPro" id="IPR032521">
    <property type="entry name" value="Pestivirus_E2"/>
</dbReference>
<evidence type="ECO:0000256" key="8">
    <source>
        <dbReference type="ARBA" id="ARBA00022482"/>
    </source>
</evidence>
<evidence type="ECO:0000256" key="53">
    <source>
        <dbReference type="SAM" id="MobiDB-lite"/>
    </source>
</evidence>
<evidence type="ECO:0000256" key="1">
    <source>
        <dbReference type="ARBA" id="ARBA00001160"/>
    </source>
</evidence>
<dbReference type="GO" id="GO:0005525">
    <property type="term" value="F:GTP binding"/>
    <property type="evidence" value="ECO:0007669"/>
    <property type="project" value="UniProtKB-KW"/>
</dbReference>
<dbReference type="SUPFAM" id="SSF52540">
    <property type="entry name" value="P-loop containing nucleoside triphosphate hydrolases"/>
    <property type="match status" value="1"/>
</dbReference>
<dbReference type="Pfam" id="PF16329">
    <property type="entry name" value="Pestivirus_E2"/>
    <property type="match status" value="1"/>
</dbReference>
<evidence type="ECO:0000256" key="49">
    <source>
        <dbReference type="ARBA" id="ARBA00047984"/>
    </source>
</evidence>
<feature type="domain" description="Helicase ATP-binding" evidence="56">
    <location>
        <begin position="1925"/>
        <end position="2083"/>
    </location>
</feature>
<feature type="domain" description="RdRp catalytic" evidence="55">
    <location>
        <begin position="3621"/>
        <end position="3744"/>
    </location>
</feature>
<dbReference type="GO" id="GO:0039548">
    <property type="term" value="P:symbiont-mediated suppression of host cytoplasmic pattern recognition receptor signaling pathway via inhibition of IRF3 activity"/>
    <property type="evidence" value="ECO:0007669"/>
    <property type="project" value="UniProtKB-KW"/>
</dbReference>
<dbReference type="GO" id="GO:0034220">
    <property type="term" value="P:monoatomic ion transmembrane transport"/>
    <property type="evidence" value="ECO:0007669"/>
    <property type="project" value="UniProtKB-KW"/>
</dbReference>
<dbReference type="GO" id="GO:0003968">
    <property type="term" value="F:RNA-directed RNA polymerase activity"/>
    <property type="evidence" value="ECO:0007669"/>
    <property type="project" value="UniProtKB-KW"/>
</dbReference>
<evidence type="ECO:0000259" key="56">
    <source>
        <dbReference type="PROSITE" id="PS51192"/>
    </source>
</evidence>
<keyword evidence="12" id="KW-0945">Host-virus interaction</keyword>
<keyword evidence="7" id="KW-0813">Transport</keyword>
<dbReference type="GO" id="GO:0005524">
    <property type="term" value="F:ATP binding"/>
    <property type="evidence" value="ECO:0007669"/>
    <property type="project" value="UniProtKB-KW"/>
</dbReference>
<keyword evidence="17 54" id="KW-0812">Transmembrane</keyword>
<dbReference type="GO" id="GO:0004252">
    <property type="term" value="F:serine-type endopeptidase activity"/>
    <property type="evidence" value="ECO:0007669"/>
    <property type="project" value="InterPro"/>
</dbReference>
<keyword evidence="11" id="KW-1170">Fusion of virus membrane with host endosomal membrane</keyword>
<evidence type="ECO:0000256" key="38">
    <source>
        <dbReference type="ARBA" id="ARBA00023180"/>
    </source>
</evidence>
<keyword evidence="37" id="KW-1015">Disulfide bond</keyword>
<feature type="compositionally biased region" description="Basic and acidic residues" evidence="53">
    <location>
        <begin position="316"/>
        <end position="329"/>
    </location>
</feature>
<evidence type="ECO:0000256" key="42">
    <source>
        <dbReference type="ARBA" id="ARBA00023303"/>
    </source>
</evidence>
<evidence type="ECO:0000256" key="43">
    <source>
        <dbReference type="ARBA" id="ARBA00023574"/>
    </source>
</evidence>
<dbReference type="PRINTS" id="PR00729">
    <property type="entry name" value="CDVENDOPTASE"/>
</dbReference>
<evidence type="ECO:0000256" key="52">
    <source>
        <dbReference type="SAM" id="Coils"/>
    </source>
</evidence>
<feature type="active site" description="For N-terminal protease activity" evidence="51">
    <location>
        <position position="179"/>
    </location>
</feature>
<keyword evidence="9" id="KW-0696">RNA-directed RNA polymerase</keyword>
<evidence type="ECO:0000256" key="36">
    <source>
        <dbReference type="ARBA" id="ARBA00023136"/>
    </source>
</evidence>
<evidence type="ECO:0000256" key="45">
    <source>
        <dbReference type="ARBA" id="ARBA00023578"/>
    </source>
</evidence>
<dbReference type="PANTHER" id="PTHR18934">
    <property type="entry name" value="ATP-DEPENDENT RNA HELICASE"/>
    <property type="match status" value="1"/>
</dbReference>
<evidence type="ECO:0000256" key="54">
    <source>
        <dbReference type="SAM" id="Phobius"/>
    </source>
</evidence>
<dbReference type="Pfam" id="PF05578">
    <property type="entry name" value="Peptidase_S31"/>
    <property type="match status" value="1"/>
</dbReference>
<keyword evidence="33" id="KW-1072">Activation of host autophagy by virus</keyword>
<dbReference type="GO" id="GO:0055036">
    <property type="term" value="C:virion membrane"/>
    <property type="evidence" value="ECO:0007669"/>
    <property type="project" value="UniProtKB-SubCell"/>
</dbReference>
<evidence type="ECO:0000256" key="50">
    <source>
        <dbReference type="PROSITE-ProRule" id="PRU00868"/>
    </source>
</evidence>
<feature type="transmembrane region" description="Helical" evidence="54">
    <location>
        <begin position="1343"/>
        <end position="1362"/>
    </location>
</feature>
<dbReference type="GO" id="GO:0003723">
    <property type="term" value="F:RNA binding"/>
    <property type="evidence" value="ECO:0007669"/>
    <property type="project" value="InterPro"/>
</dbReference>
<feature type="domain" description="Peptidase S31" evidence="58">
    <location>
        <begin position="1714"/>
        <end position="1887"/>
    </location>
</feature>
<keyword evidence="20" id="KW-0547">Nucleotide-binding</keyword>
<dbReference type="GO" id="GO:0070008">
    <property type="term" value="F:serine-type exopeptidase activity"/>
    <property type="evidence" value="ECO:0007669"/>
    <property type="project" value="InterPro"/>
</dbReference>
<keyword evidence="19" id="KW-0540">Nuclease</keyword>
<evidence type="ECO:0000256" key="13">
    <source>
        <dbReference type="ARBA" id="ARBA00022595"/>
    </source>
</evidence>
<dbReference type="SMART" id="SM00490">
    <property type="entry name" value="HELICc"/>
    <property type="match status" value="1"/>
</dbReference>
<evidence type="ECO:0000256" key="44">
    <source>
        <dbReference type="ARBA" id="ARBA00023576"/>
    </source>
</evidence>
<feature type="transmembrane region" description="Helical" evidence="54">
    <location>
        <begin position="1164"/>
        <end position="1188"/>
    </location>
</feature>
<comment type="function">
    <text evidence="43">Plays a role in the regulation of viral RNA replication.</text>
</comment>
<dbReference type="Pfam" id="PF05550">
    <property type="entry name" value="Peptidase_C53"/>
    <property type="match status" value="2"/>
</dbReference>
<feature type="transmembrane region" description="Helical" evidence="54">
    <location>
        <begin position="1382"/>
        <end position="1399"/>
    </location>
</feature>
<evidence type="ECO:0000256" key="40">
    <source>
        <dbReference type="ARBA" id="ARBA00023280"/>
    </source>
</evidence>
<evidence type="ECO:0000259" key="57">
    <source>
        <dbReference type="PROSITE" id="PS51194"/>
    </source>
</evidence>
<dbReference type="GO" id="GO:0017111">
    <property type="term" value="F:ribonucleoside triphosphate phosphatase activity"/>
    <property type="evidence" value="ECO:0007669"/>
    <property type="project" value="UniProtKB-EC"/>
</dbReference>
<keyword evidence="25 50" id="KW-0720">Serine protease</keyword>
<keyword evidence="29 51" id="KW-1092">Inhibition of host IRF3 by virus</keyword>
<dbReference type="Pfam" id="PF11889">
    <property type="entry name" value="Capsid_pestivir"/>
    <property type="match status" value="1"/>
</dbReference>
<evidence type="ECO:0000256" key="18">
    <source>
        <dbReference type="ARBA" id="ARBA00022695"/>
    </source>
</evidence>
<keyword evidence="22" id="KW-1161">Viral attachment to host cell</keyword>
<evidence type="ECO:0000256" key="10">
    <source>
        <dbReference type="ARBA" id="ARBA00022506"/>
    </source>
</evidence>
<evidence type="ECO:0000256" key="31">
    <source>
        <dbReference type="ARBA" id="ARBA00022989"/>
    </source>
</evidence>
<comment type="catalytic activity">
    <reaction evidence="49">
        <text>ATP + H2O = ADP + phosphate + H(+)</text>
        <dbReference type="Rhea" id="RHEA:13065"/>
        <dbReference type="ChEBI" id="CHEBI:15377"/>
        <dbReference type="ChEBI" id="CHEBI:15378"/>
        <dbReference type="ChEBI" id="CHEBI:30616"/>
        <dbReference type="ChEBI" id="CHEBI:43474"/>
        <dbReference type="ChEBI" id="CHEBI:456216"/>
        <dbReference type="EC" id="3.6.4.13"/>
    </reaction>
</comment>
<dbReference type="Gene3D" id="3.30.70.270">
    <property type="match status" value="2"/>
</dbReference>
<reference evidence="61" key="1">
    <citation type="journal article" date="2018" name="Microbiome">
        <title>Comparative analysis of rodent and small mammal viromes to better understand the wildlife origin of emerging infectious diseases.</title>
        <authorList>
            <person name="Wu Z."/>
            <person name="Lu L."/>
            <person name="Du J."/>
            <person name="Yang L."/>
            <person name="Ren X."/>
            <person name="Liu B."/>
            <person name="Jiang J."/>
            <person name="Yang J."/>
            <person name="Dong J."/>
            <person name="Sun L."/>
            <person name="Zhu Y."/>
            <person name="Li Y."/>
            <person name="Zheng D."/>
            <person name="Zhang C."/>
            <person name="Su H."/>
            <person name="Zheng Y."/>
            <person name="Zhou H."/>
            <person name="Zhu G."/>
            <person name="Li H."/>
            <person name="Chmura A."/>
            <person name="Yang F."/>
            <person name="Daszak P."/>
            <person name="Wang J."/>
            <person name="Liu Q."/>
            <person name="Jin Q."/>
        </authorList>
    </citation>
    <scope>NUCLEOTIDE SEQUENCE</scope>
    <source>
        <strain evidence="61">RtAp-PestV/JL2014</strain>
    </source>
</reference>
<keyword evidence="31 54" id="KW-1133">Transmembrane helix</keyword>
<dbReference type="EMBL" id="KY370100">
    <property type="protein sequence ID" value="ATP66855.1"/>
    <property type="molecule type" value="Genomic_RNA"/>
</dbReference>
<evidence type="ECO:0000256" key="41">
    <source>
        <dbReference type="ARBA" id="ARBA00023296"/>
    </source>
</evidence>
<evidence type="ECO:0000256" key="25">
    <source>
        <dbReference type="ARBA" id="ARBA00022825"/>
    </source>
</evidence>
<dbReference type="InterPro" id="IPR043128">
    <property type="entry name" value="Rev_trsase/Diguanyl_cyclase"/>
</dbReference>
<keyword evidence="15 50" id="KW-0645">Protease</keyword>
<evidence type="ECO:0000259" key="55">
    <source>
        <dbReference type="PROSITE" id="PS50507"/>
    </source>
</evidence>
<dbReference type="InterPro" id="IPR008751">
    <property type="entry name" value="Peptidase_C53"/>
</dbReference>
<dbReference type="PANTHER" id="PTHR18934:SF91">
    <property type="entry name" value="PRE-MRNA-SPLICING FACTOR ATP-DEPENDENT RNA HELICASE PRP16"/>
    <property type="match status" value="1"/>
</dbReference>
<feature type="transmembrane region" description="Helical" evidence="54">
    <location>
        <begin position="1209"/>
        <end position="1227"/>
    </location>
</feature>
<feature type="coiled-coil region" evidence="52">
    <location>
        <begin position="584"/>
        <end position="611"/>
    </location>
</feature>
<evidence type="ECO:0000256" key="37">
    <source>
        <dbReference type="ARBA" id="ARBA00023157"/>
    </source>
</evidence>
<keyword evidence="13" id="KW-1162">Viral penetration into host cytoplasm</keyword>
<dbReference type="PROSITE" id="PS51692">
    <property type="entry name" value="PESTIVIRUS_NS2_PRO"/>
    <property type="match status" value="1"/>
</dbReference>
<evidence type="ECO:0000256" key="4">
    <source>
        <dbReference type="ARBA" id="ARBA00004650"/>
    </source>
</evidence>
<feature type="transmembrane region" description="Helical" evidence="54">
    <location>
        <begin position="1239"/>
        <end position="1259"/>
    </location>
</feature>
<feature type="domain" description="Peptidase C74" evidence="59">
    <location>
        <begin position="1569"/>
        <end position="1713"/>
    </location>
</feature>
<keyword evidence="34" id="KW-0406">Ion transport</keyword>
<comment type="subunit">
    <text evidence="47">Homodimer; disulfide-linked. Heterodimer with E1; disulfide-linked.</text>
</comment>
<feature type="region of interest" description="Disordered" evidence="53">
    <location>
        <begin position="296"/>
        <end position="331"/>
    </location>
</feature>
<feature type="active site" description="For N-terminal protease activity" evidence="51">
    <location>
        <position position="197"/>
    </location>
</feature>
<dbReference type="PROSITE" id="PS51192">
    <property type="entry name" value="HELICASE_ATP_BIND_1"/>
    <property type="match status" value="1"/>
</dbReference>
<keyword evidence="41" id="KW-1160">Virus entry into host cell</keyword>
<evidence type="ECO:0000256" key="3">
    <source>
        <dbReference type="ARBA" id="ARBA00004242"/>
    </source>
</evidence>
<keyword evidence="14 51" id="KW-1090">Inhibition of host innate immune response by virus</keyword>
<dbReference type="GeneID" id="80541143"/>
<evidence type="ECO:0000256" key="27">
    <source>
        <dbReference type="ARBA" id="ARBA00022844"/>
    </source>
</evidence>
<keyword evidence="38" id="KW-0325">Glycoprotein</keyword>
<keyword evidence="27" id="KW-0946">Virion</keyword>
<comment type="function">
    <text evidence="45">Leader cysteine autoprotease that cleaves itself from the nascent polyprotein during translation of the viral mRNA. Once released, plays a role in the inhibition of host innate immune response by interacting with host IRF3 and inducing its proteasomal degradation.</text>
</comment>
<evidence type="ECO:0000256" key="17">
    <source>
        <dbReference type="ARBA" id="ARBA00022692"/>
    </source>
</evidence>
<dbReference type="InterPro" id="IPR007094">
    <property type="entry name" value="RNA-dir_pol_PSvirus"/>
</dbReference>
<keyword evidence="32" id="KW-1182">Viral ion channel</keyword>
<keyword evidence="26" id="KW-0067">ATP-binding</keyword>
<dbReference type="GO" id="GO:0030430">
    <property type="term" value="C:host cell cytoplasm"/>
    <property type="evidence" value="ECO:0007669"/>
    <property type="project" value="UniProtKB-SubCell"/>
</dbReference>
<dbReference type="InterPro" id="IPR030399">
    <property type="entry name" value="NS2_C74"/>
</dbReference>
<dbReference type="Pfam" id="PF20907">
    <property type="entry name" value="Flav_NS3-hel_C"/>
    <property type="match status" value="1"/>
</dbReference>
<keyword evidence="16" id="KW-0808">Transferase</keyword>
<name>A0A2H4N061_9FLAV</name>
<keyword evidence="10" id="KW-1168">Fusion of virus membrane with host membrane</keyword>
<dbReference type="GO" id="GO:0003724">
    <property type="term" value="F:RNA helicase activity"/>
    <property type="evidence" value="ECO:0007669"/>
    <property type="project" value="UniProtKB-EC"/>
</dbReference>
<dbReference type="GO" id="GO:0046718">
    <property type="term" value="P:symbiont entry into host cell"/>
    <property type="evidence" value="ECO:0007669"/>
    <property type="project" value="UniProtKB-KW"/>
</dbReference>
<dbReference type="GO" id="GO:0019062">
    <property type="term" value="P:virion attachment to host cell"/>
    <property type="evidence" value="ECO:0007669"/>
    <property type="project" value="UniProtKB-KW"/>
</dbReference>
<evidence type="ECO:0000256" key="33">
    <source>
        <dbReference type="ARBA" id="ARBA00023050"/>
    </source>
</evidence>
<dbReference type="GO" id="GO:0039654">
    <property type="term" value="P:fusion of virus membrane with host endosome membrane"/>
    <property type="evidence" value="ECO:0007669"/>
    <property type="project" value="UniProtKB-KW"/>
</dbReference>
<dbReference type="SMART" id="SM00487">
    <property type="entry name" value="DEXDc"/>
    <property type="match status" value="1"/>
</dbReference>
<evidence type="ECO:0000256" key="12">
    <source>
        <dbReference type="ARBA" id="ARBA00022581"/>
    </source>
</evidence>
<dbReference type="Proteomes" id="UP001161443">
    <property type="component" value="Segment"/>
</dbReference>
<evidence type="ECO:0000256" key="16">
    <source>
        <dbReference type="ARBA" id="ARBA00022679"/>
    </source>
</evidence>
<evidence type="ECO:0000256" key="21">
    <source>
        <dbReference type="ARBA" id="ARBA00022801"/>
    </source>
</evidence>
<evidence type="ECO:0000259" key="59">
    <source>
        <dbReference type="PROSITE" id="PS51692"/>
    </source>
</evidence>
<evidence type="ECO:0000256" key="19">
    <source>
        <dbReference type="ARBA" id="ARBA00022722"/>
    </source>
</evidence>
<feature type="active site" description="Charge relay system; for serine protease NS3 activity" evidence="50">
    <location>
        <position position="1782"/>
    </location>
</feature>
<keyword evidence="36 54" id="KW-0472">Membrane</keyword>
<dbReference type="InterPro" id="IPR000280">
    <property type="entry name" value="Pestivirus_NS3_S31"/>
</dbReference>
<dbReference type="Pfam" id="PF00271">
    <property type="entry name" value="Helicase_C"/>
    <property type="match status" value="1"/>
</dbReference>
<dbReference type="RefSeq" id="YP_010802395.1">
    <property type="nucleotide sequence ID" value="NC_077000.1"/>
</dbReference>
<evidence type="ECO:0000256" key="11">
    <source>
        <dbReference type="ARBA" id="ARBA00022510"/>
    </source>
</evidence>
<comment type="caution">
    <text evidence="51">Lacks conserved residue(s) required for the propagation of feature annotation.</text>
</comment>
<evidence type="ECO:0000256" key="9">
    <source>
        <dbReference type="ARBA" id="ARBA00022484"/>
    </source>
</evidence>
<dbReference type="PROSITE" id="PS50507">
    <property type="entry name" value="RDRP_SSRNA_POS"/>
    <property type="match status" value="1"/>
</dbReference>
<dbReference type="GO" id="GO:0019082">
    <property type="term" value="P:viral protein processing"/>
    <property type="evidence" value="ECO:0007669"/>
    <property type="project" value="UniProtKB-UniRule"/>
</dbReference>
<dbReference type="InterPro" id="IPR021824">
    <property type="entry name" value="Capsid-C_pestivirus"/>
</dbReference>
<evidence type="ECO:0000256" key="22">
    <source>
        <dbReference type="ARBA" id="ARBA00022804"/>
    </source>
</evidence>
<keyword evidence="30" id="KW-0693">Viral RNA replication</keyword>
<comment type="catalytic activity">
    <reaction evidence="48">
        <text>a ribonucleoside 5'-triphosphate + H2O = a ribonucleoside 5'-diphosphate + phosphate + H(+)</text>
        <dbReference type="Rhea" id="RHEA:23680"/>
        <dbReference type="ChEBI" id="CHEBI:15377"/>
        <dbReference type="ChEBI" id="CHEBI:15378"/>
        <dbReference type="ChEBI" id="CHEBI:43474"/>
        <dbReference type="ChEBI" id="CHEBI:57930"/>
        <dbReference type="ChEBI" id="CHEBI:61557"/>
        <dbReference type="EC" id="3.6.1.15"/>
    </reaction>
</comment>
<keyword evidence="24 51" id="KW-0788">Thiol protease</keyword>
<feature type="domain" description="Peptidase C53" evidence="60">
    <location>
        <begin position="1"/>
        <end position="137"/>
    </location>
</feature>
<dbReference type="GO" id="GO:0033644">
    <property type="term" value="C:host cell membrane"/>
    <property type="evidence" value="ECO:0007669"/>
    <property type="project" value="UniProtKB-SubCell"/>
</dbReference>
<keyword evidence="23" id="KW-0347">Helicase</keyword>